<dbReference type="AlphaFoldDB" id="A0A2R8ALU5"/>
<dbReference type="RefSeq" id="WP_108856951.1">
    <property type="nucleotide sequence ID" value="NZ_OMOI01000001.1"/>
</dbReference>
<evidence type="ECO:0000313" key="2">
    <source>
        <dbReference type="EMBL" id="SPF76986.1"/>
    </source>
</evidence>
<feature type="signal peptide" evidence="1">
    <location>
        <begin position="1"/>
        <end position="17"/>
    </location>
</feature>
<dbReference type="Proteomes" id="UP000244911">
    <property type="component" value="Unassembled WGS sequence"/>
</dbReference>
<evidence type="ECO:0000256" key="1">
    <source>
        <dbReference type="SAM" id="SignalP"/>
    </source>
</evidence>
<sequence>MKKALLLLALTPTMALAQEQTFNCEVPNGKMPEMTVTLVAIDGGKDGHLMMGGEKKTASVYPGLDSVTYLMFSDDYSYTLHYNVNLKDGHFDFSASGAKSGWGRGTCTEVTG</sequence>
<dbReference type="EMBL" id="OMOI01000001">
    <property type="protein sequence ID" value="SPF76986.1"/>
    <property type="molecule type" value="Genomic_DNA"/>
</dbReference>
<gene>
    <name evidence="2" type="ORF">ALP8811_02004</name>
</gene>
<keyword evidence="3" id="KW-1185">Reference proteome</keyword>
<proteinExistence type="predicted"/>
<evidence type="ECO:0000313" key="3">
    <source>
        <dbReference type="Proteomes" id="UP000244911"/>
    </source>
</evidence>
<reference evidence="2 3" key="1">
    <citation type="submission" date="2018-03" db="EMBL/GenBank/DDBJ databases">
        <authorList>
            <person name="Keele B.F."/>
        </authorList>
    </citation>
    <scope>NUCLEOTIDE SEQUENCE [LARGE SCALE GENOMIC DNA]</scope>
    <source>
        <strain evidence="2 3">CECT 8811</strain>
    </source>
</reference>
<protein>
    <submittedName>
        <fullName evidence="2">Uncharacterized protein</fullName>
    </submittedName>
</protein>
<feature type="chain" id="PRO_5015317049" evidence="1">
    <location>
        <begin position="18"/>
        <end position="112"/>
    </location>
</feature>
<organism evidence="2 3">
    <name type="scientific">Aliiroseovarius pelagivivens</name>
    <dbReference type="NCBI Taxonomy" id="1639690"/>
    <lineage>
        <taxon>Bacteria</taxon>
        <taxon>Pseudomonadati</taxon>
        <taxon>Pseudomonadota</taxon>
        <taxon>Alphaproteobacteria</taxon>
        <taxon>Rhodobacterales</taxon>
        <taxon>Paracoccaceae</taxon>
        <taxon>Aliiroseovarius</taxon>
    </lineage>
</organism>
<keyword evidence="1" id="KW-0732">Signal</keyword>
<name>A0A2R8ALU5_9RHOB</name>
<accession>A0A2R8ALU5</accession>
<dbReference type="OrthoDB" id="7863611at2"/>